<protein>
    <submittedName>
        <fullName evidence="4">NUDIX domain-containing protein</fullName>
    </submittedName>
</protein>
<evidence type="ECO:0000256" key="2">
    <source>
        <dbReference type="ARBA" id="ARBA00022801"/>
    </source>
</evidence>
<dbReference type="SUPFAM" id="SSF55811">
    <property type="entry name" value="Nudix"/>
    <property type="match status" value="1"/>
</dbReference>
<accession>A0ABS2ZQ31</accession>
<dbReference type="Proteomes" id="UP001296923">
    <property type="component" value="Unassembled WGS sequence"/>
</dbReference>
<feature type="domain" description="Nudix hydrolase" evidence="3">
    <location>
        <begin position="4"/>
        <end position="140"/>
    </location>
</feature>
<dbReference type="PROSITE" id="PS51462">
    <property type="entry name" value="NUDIX"/>
    <property type="match status" value="1"/>
</dbReference>
<name>A0ABS2ZQ31_9BACL</name>
<evidence type="ECO:0000256" key="1">
    <source>
        <dbReference type="ARBA" id="ARBA00001946"/>
    </source>
</evidence>
<dbReference type="InterPro" id="IPR015797">
    <property type="entry name" value="NUDIX_hydrolase-like_dom_sf"/>
</dbReference>
<evidence type="ECO:0000313" key="5">
    <source>
        <dbReference type="Proteomes" id="UP001296923"/>
    </source>
</evidence>
<dbReference type="Pfam" id="PF00293">
    <property type="entry name" value="NUDIX"/>
    <property type="match status" value="1"/>
</dbReference>
<dbReference type="Gene3D" id="3.90.79.10">
    <property type="entry name" value="Nucleoside Triphosphate Pyrophosphohydrolase"/>
    <property type="match status" value="1"/>
</dbReference>
<dbReference type="PANTHER" id="PTHR43046">
    <property type="entry name" value="GDP-MANNOSE MANNOSYL HYDROLASE"/>
    <property type="match status" value="1"/>
</dbReference>
<proteinExistence type="predicted"/>
<keyword evidence="5" id="KW-1185">Reference proteome</keyword>
<dbReference type="RefSeq" id="WP_205725304.1">
    <property type="nucleotide sequence ID" value="NZ_JAFHKR010000038.1"/>
</dbReference>
<dbReference type="InterPro" id="IPR020084">
    <property type="entry name" value="NUDIX_hydrolase_CS"/>
</dbReference>
<comment type="cofactor">
    <cofactor evidence="1">
        <name>Mg(2+)</name>
        <dbReference type="ChEBI" id="CHEBI:18420"/>
    </cofactor>
</comment>
<dbReference type="EMBL" id="JAFHKR010000038">
    <property type="protein sequence ID" value="MBN3554272.1"/>
    <property type="molecule type" value="Genomic_DNA"/>
</dbReference>
<reference evidence="4 5" key="1">
    <citation type="submission" date="2021-01" db="EMBL/GenBank/DDBJ databases">
        <title>Genome Sequencing of Type Strains.</title>
        <authorList>
            <person name="Lemaire J.F."/>
            <person name="Inderbitzin P."/>
            <person name="Collins S.B."/>
            <person name="Wespe N."/>
            <person name="Knight-Connoni V."/>
        </authorList>
    </citation>
    <scope>NUCLEOTIDE SEQUENCE [LARGE SCALE GENOMIC DNA]</scope>
    <source>
        <strain evidence="4 5">DSM 23009</strain>
    </source>
</reference>
<gene>
    <name evidence="4" type="ORF">JYA63_08355</name>
</gene>
<dbReference type="PROSITE" id="PS00893">
    <property type="entry name" value="NUDIX_BOX"/>
    <property type="match status" value="1"/>
</dbReference>
<evidence type="ECO:0000313" key="4">
    <source>
        <dbReference type="EMBL" id="MBN3554272.1"/>
    </source>
</evidence>
<dbReference type="CDD" id="cd18880">
    <property type="entry name" value="NUDIX_ADPRase"/>
    <property type="match status" value="1"/>
</dbReference>
<dbReference type="InterPro" id="IPR000086">
    <property type="entry name" value="NUDIX_hydrolase_dom"/>
</dbReference>
<keyword evidence="2" id="KW-0378">Hydrolase</keyword>
<organism evidence="4 5">
    <name type="scientific">Fictibacillus nanhaiensis</name>
    <dbReference type="NCBI Taxonomy" id="742169"/>
    <lineage>
        <taxon>Bacteria</taxon>
        <taxon>Bacillati</taxon>
        <taxon>Bacillota</taxon>
        <taxon>Bacilli</taxon>
        <taxon>Bacillales</taxon>
        <taxon>Fictibacillaceae</taxon>
        <taxon>Fictibacillus</taxon>
    </lineage>
</organism>
<sequence>MTYHIRVRVGALIIENDEILLTEFDDPYRGVFYDFPAGGAEPHESLTEAVKREAREEANIDVEVGPLAFVYEYAPHLNENKYGQTHTLVMMFDCTLKSGSTPKLPEKPDPNQTAVKWISLSELENLELYANIGKQIKEYASKKRNIDLLEEHKLLDKSSNLKLTETF</sequence>
<evidence type="ECO:0000259" key="3">
    <source>
        <dbReference type="PROSITE" id="PS51462"/>
    </source>
</evidence>
<comment type="caution">
    <text evidence="4">The sequence shown here is derived from an EMBL/GenBank/DDBJ whole genome shotgun (WGS) entry which is preliminary data.</text>
</comment>
<dbReference type="PANTHER" id="PTHR43046:SF14">
    <property type="entry name" value="MUTT_NUDIX FAMILY PROTEIN"/>
    <property type="match status" value="1"/>
</dbReference>